<accession>A0A511DIW5</accession>
<comment type="caution">
    <text evidence="1">The sequence shown here is derived from an EMBL/GenBank/DDBJ whole genome shotgun (WGS) entry which is preliminary data.</text>
</comment>
<keyword evidence="2" id="KW-1185">Reference proteome</keyword>
<evidence type="ECO:0000313" key="1">
    <source>
        <dbReference type="EMBL" id="GEL22968.1"/>
    </source>
</evidence>
<protein>
    <submittedName>
        <fullName evidence="1">Uncharacterized protein</fullName>
    </submittedName>
</protein>
<evidence type="ECO:0000313" key="2">
    <source>
        <dbReference type="Proteomes" id="UP000321685"/>
    </source>
</evidence>
<reference evidence="1 2" key="1">
    <citation type="submission" date="2019-07" db="EMBL/GenBank/DDBJ databases">
        <title>Whole genome shotgun sequence of Pseudonocardia sulfidoxydans NBRC 16205.</title>
        <authorList>
            <person name="Hosoyama A."/>
            <person name="Uohara A."/>
            <person name="Ohji S."/>
            <person name="Ichikawa N."/>
        </authorList>
    </citation>
    <scope>NUCLEOTIDE SEQUENCE [LARGE SCALE GENOMIC DNA]</scope>
    <source>
        <strain evidence="1 2">NBRC 16205</strain>
    </source>
</reference>
<dbReference type="EMBL" id="BJVJ01000014">
    <property type="protein sequence ID" value="GEL22968.1"/>
    <property type="molecule type" value="Genomic_DNA"/>
</dbReference>
<gene>
    <name evidence="1" type="ORF">PSU4_19220</name>
</gene>
<dbReference type="AlphaFoldDB" id="A0A511DIW5"/>
<organism evidence="1 2">
    <name type="scientific">Pseudonocardia sulfidoxydans NBRC 16205</name>
    <dbReference type="NCBI Taxonomy" id="1223511"/>
    <lineage>
        <taxon>Bacteria</taxon>
        <taxon>Bacillati</taxon>
        <taxon>Actinomycetota</taxon>
        <taxon>Actinomycetes</taxon>
        <taxon>Pseudonocardiales</taxon>
        <taxon>Pseudonocardiaceae</taxon>
        <taxon>Pseudonocardia</taxon>
    </lineage>
</organism>
<name>A0A511DIW5_9PSEU</name>
<sequence length="99" mass="10680">MDGAGRLLLVGVDLARCIVVDSAAGVVLLDLAEIVWLRAPSRGRKNGRRRMGCVDLPPRAPESDRPVDWIEHRAVCVGAAGSAEKGDVPRIHVKHPPCR</sequence>
<dbReference type="Proteomes" id="UP000321685">
    <property type="component" value="Unassembled WGS sequence"/>
</dbReference>
<proteinExistence type="predicted"/>